<keyword evidence="1 4" id="KW-0378">Hydrolase</keyword>
<keyword evidence="2" id="KW-1133">Transmembrane helix</keyword>
<keyword evidence="5" id="KW-1185">Reference proteome</keyword>
<name>A0ABW6SY83_9ACTN</name>
<organism evidence="4 5">
    <name type="scientific">Microtetraspora malaysiensis</name>
    <dbReference type="NCBI Taxonomy" id="161358"/>
    <lineage>
        <taxon>Bacteria</taxon>
        <taxon>Bacillati</taxon>
        <taxon>Actinomycetota</taxon>
        <taxon>Actinomycetes</taxon>
        <taxon>Streptosporangiales</taxon>
        <taxon>Streptosporangiaceae</taxon>
        <taxon>Microtetraspora</taxon>
    </lineage>
</organism>
<dbReference type="SUPFAM" id="SSF53474">
    <property type="entry name" value="alpha/beta-Hydrolases"/>
    <property type="match status" value="1"/>
</dbReference>
<dbReference type="Proteomes" id="UP001602013">
    <property type="component" value="Unassembled WGS sequence"/>
</dbReference>
<dbReference type="Pfam" id="PF20434">
    <property type="entry name" value="BD-FAE"/>
    <property type="match status" value="1"/>
</dbReference>
<dbReference type="RefSeq" id="WP_387416237.1">
    <property type="nucleotide sequence ID" value="NZ_JBIASD010000026.1"/>
</dbReference>
<feature type="domain" description="BD-FAE-like" evidence="3">
    <location>
        <begin position="167"/>
        <end position="358"/>
    </location>
</feature>
<comment type="caution">
    <text evidence="4">The sequence shown here is derived from an EMBL/GenBank/DDBJ whole genome shotgun (WGS) entry which is preliminary data.</text>
</comment>
<evidence type="ECO:0000256" key="1">
    <source>
        <dbReference type="ARBA" id="ARBA00022801"/>
    </source>
</evidence>
<keyword evidence="2" id="KW-0812">Transmembrane</keyword>
<keyword evidence="2" id="KW-0472">Membrane</keyword>
<dbReference type="EMBL" id="JBIASD010000026">
    <property type="protein sequence ID" value="MFF3669967.1"/>
    <property type="molecule type" value="Genomic_DNA"/>
</dbReference>
<protein>
    <submittedName>
        <fullName evidence="4">Alpha/beta hydrolase</fullName>
    </submittedName>
</protein>
<sequence>MADQHKERRPWGRRLALAGAGLFAAILLPGAATALLPMPSLELWAIGLLVLEFSLVFAAVAVAGVVLAVIARRRRPGGGRGLSAGGRRMAAVLGAVNAAMLVAALLPAVSAWGTARKHGVPLSLAGYLDGLSTSAGRGPEETIRYARVGGEDLMLDVWRPAATVPVAGRLPVVVNVHGGAEDAPQSPFPRWDAWLADSGHVVFDVDYRFFRPYDWKSSPGDVKCALGWVVRNAERYGADPTRITLMGQSAGGYLSLLAAFTTAAELPPSCDVPEVKPTAVVSWFGPGDATAEIPSAFRLSEAVRRLLAEETWPLAEEDWERASPSTYIRPGLPRTLLIQGGRDILQPAEHTRAFAARLADAGVRHELVEIPYADHQFDLVWGGFGSQIARHVIRGFLSGG</sequence>
<dbReference type="InterPro" id="IPR049492">
    <property type="entry name" value="BD-FAE-like_dom"/>
</dbReference>
<feature type="transmembrane region" description="Helical" evidence="2">
    <location>
        <begin position="91"/>
        <end position="113"/>
    </location>
</feature>
<dbReference type="GO" id="GO:0016787">
    <property type="term" value="F:hydrolase activity"/>
    <property type="evidence" value="ECO:0007669"/>
    <property type="project" value="UniProtKB-KW"/>
</dbReference>
<accession>A0ABW6SY83</accession>
<proteinExistence type="predicted"/>
<evidence type="ECO:0000313" key="4">
    <source>
        <dbReference type="EMBL" id="MFF3669967.1"/>
    </source>
</evidence>
<gene>
    <name evidence="4" type="ORF">ACFYXI_30705</name>
</gene>
<dbReference type="PANTHER" id="PTHR48081">
    <property type="entry name" value="AB HYDROLASE SUPERFAMILY PROTEIN C4A8.06C"/>
    <property type="match status" value="1"/>
</dbReference>
<reference evidence="4 5" key="1">
    <citation type="submission" date="2024-10" db="EMBL/GenBank/DDBJ databases">
        <title>The Natural Products Discovery Center: Release of the First 8490 Sequenced Strains for Exploring Actinobacteria Biosynthetic Diversity.</title>
        <authorList>
            <person name="Kalkreuter E."/>
            <person name="Kautsar S.A."/>
            <person name="Yang D."/>
            <person name="Bader C.D."/>
            <person name="Teijaro C.N."/>
            <person name="Fluegel L."/>
            <person name="Davis C.M."/>
            <person name="Simpson J.R."/>
            <person name="Lauterbach L."/>
            <person name="Steele A.D."/>
            <person name="Gui C."/>
            <person name="Meng S."/>
            <person name="Li G."/>
            <person name="Viehrig K."/>
            <person name="Ye F."/>
            <person name="Su P."/>
            <person name="Kiefer A.F."/>
            <person name="Nichols A."/>
            <person name="Cepeda A.J."/>
            <person name="Yan W."/>
            <person name="Fan B."/>
            <person name="Jiang Y."/>
            <person name="Adhikari A."/>
            <person name="Zheng C.-J."/>
            <person name="Schuster L."/>
            <person name="Cowan T.M."/>
            <person name="Smanski M.J."/>
            <person name="Chevrette M.G."/>
            <person name="De Carvalho L.P.S."/>
            <person name="Shen B."/>
        </authorList>
    </citation>
    <scope>NUCLEOTIDE SEQUENCE [LARGE SCALE GENOMIC DNA]</scope>
    <source>
        <strain evidence="4 5">NPDC002173</strain>
    </source>
</reference>
<feature type="transmembrane region" description="Helical" evidence="2">
    <location>
        <begin position="43"/>
        <end position="70"/>
    </location>
</feature>
<evidence type="ECO:0000256" key="2">
    <source>
        <dbReference type="SAM" id="Phobius"/>
    </source>
</evidence>
<dbReference type="InterPro" id="IPR029058">
    <property type="entry name" value="AB_hydrolase_fold"/>
</dbReference>
<evidence type="ECO:0000313" key="5">
    <source>
        <dbReference type="Proteomes" id="UP001602013"/>
    </source>
</evidence>
<dbReference type="Gene3D" id="3.40.50.1820">
    <property type="entry name" value="alpha/beta hydrolase"/>
    <property type="match status" value="1"/>
</dbReference>
<dbReference type="InterPro" id="IPR050300">
    <property type="entry name" value="GDXG_lipolytic_enzyme"/>
</dbReference>
<evidence type="ECO:0000259" key="3">
    <source>
        <dbReference type="Pfam" id="PF20434"/>
    </source>
</evidence>